<sequence length="66" mass="7436">MSEEKCLNEEMLVNVSKRRPKFKAGTELANSVNMVDVDSSKDVTEDSEIIKISIRLTEKTCVEVCD</sequence>
<reference evidence="1 2" key="1">
    <citation type="submission" date="2017-12" db="EMBL/GenBank/DDBJ databases">
        <title>The draft genome sequence of Brumimicrobium saltpan LHR20.</title>
        <authorList>
            <person name="Do Z.-J."/>
            <person name="Luo H.-R."/>
        </authorList>
    </citation>
    <scope>NUCLEOTIDE SEQUENCE [LARGE SCALE GENOMIC DNA]</scope>
    <source>
        <strain evidence="1 2">LHR20</strain>
    </source>
</reference>
<evidence type="ECO:0000313" key="2">
    <source>
        <dbReference type="Proteomes" id="UP000236654"/>
    </source>
</evidence>
<dbReference type="Proteomes" id="UP000236654">
    <property type="component" value="Unassembled WGS sequence"/>
</dbReference>
<accession>A0A2I0R5A0</accession>
<organism evidence="1 2">
    <name type="scientific">Brumimicrobium salinarum</name>
    <dbReference type="NCBI Taxonomy" id="2058658"/>
    <lineage>
        <taxon>Bacteria</taxon>
        <taxon>Pseudomonadati</taxon>
        <taxon>Bacteroidota</taxon>
        <taxon>Flavobacteriia</taxon>
        <taxon>Flavobacteriales</taxon>
        <taxon>Crocinitomicaceae</taxon>
        <taxon>Brumimicrobium</taxon>
    </lineage>
</organism>
<evidence type="ECO:0000313" key="1">
    <source>
        <dbReference type="EMBL" id="PKR81762.1"/>
    </source>
</evidence>
<dbReference type="OrthoDB" id="1467855at2"/>
<gene>
    <name evidence="1" type="ORF">CW751_00020</name>
</gene>
<name>A0A2I0R5A0_9FLAO</name>
<dbReference type="AlphaFoldDB" id="A0A2I0R5A0"/>
<dbReference type="EMBL" id="PJNI01000001">
    <property type="protein sequence ID" value="PKR81762.1"/>
    <property type="molecule type" value="Genomic_DNA"/>
</dbReference>
<protein>
    <submittedName>
        <fullName evidence="1">Uncharacterized protein</fullName>
    </submittedName>
</protein>
<keyword evidence="2" id="KW-1185">Reference proteome</keyword>
<dbReference type="RefSeq" id="WP_101332908.1">
    <property type="nucleotide sequence ID" value="NZ_PJNI01000001.1"/>
</dbReference>
<comment type="caution">
    <text evidence="1">The sequence shown here is derived from an EMBL/GenBank/DDBJ whole genome shotgun (WGS) entry which is preliminary data.</text>
</comment>
<proteinExistence type="predicted"/>